<evidence type="ECO:0008006" key="4">
    <source>
        <dbReference type="Google" id="ProtNLM"/>
    </source>
</evidence>
<keyword evidence="1" id="KW-0732">Signal</keyword>
<dbReference type="Proteomes" id="UP000322139">
    <property type="component" value="Unassembled WGS sequence"/>
</dbReference>
<evidence type="ECO:0000313" key="3">
    <source>
        <dbReference type="Proteomes" id="UP000322139"/>
    </source>
</evidence>
<reference evidence="2 3" key="1">
    <citation type="submission" date="2019-08" db="EMBL/GenBank/DDBJ databases">
        <title>Bacillus genomes from the desert of Cuatro Cienegas, Coahuila.</title>
        <authorList>
            <person name="Olmedo-Alvarez G."/>
        </authorList>
    </citation>
    <scope>NUCLEOTIDE SEQUENCE [LARGE SCALE GENOMIC DNA]</scope>
    <source>
        <strain evidence="2 3">CH446_14T</strain>
    </source>
</reference>
<accession>A0A5D4RGG4</accession>
<dbReference type="EMBL" id="VTER01000004">
    <property type="protein sequence ID" value="TYS49391.1"/>
    <property type="molecule type" value="Genomic_DNA"/>
</dbReference>
<gene>
    <name evidence="2" type="ORF">FZD51_09290</name>
</gene>
<dbReference type="AlphaFoldDB" id="A0A5D4RGG4"/>
<comment type="caution">
    <text evidence="2">The sequence shown here is derived from an EMBL/GenBank/DDBJ whole genome shotgun (WGS) entry which is preliminary data.</text>
</comment>
<evidence type="ECO:0000313" key="2">
    <source>
        <dbReference type="EMBL" id="TYS49391.1"/>
    </source>
</evidence>
<feature type="chain" id="PRO_5038424245" description="Lipoprotein" evidence="1">
    <location>
        <begin position="18"/>
        <end position="182"/>
    </location>
</feature>
<protein>
    <recommendedName>
        <fullName evidence="4">Lipoprotein</fullName>
    </recommendedName>
</protein>
<evidence type="ECO:0000256" key="1">
    <source>
        <dbReference type="SAM" id="SignalP"/>
    </source>
</evidence>
<name>A0A5D4RGG4_9BACI</name>
<feature type="signal peptide" evidence="1">
    <location>
        <begin position="1"/>
        <end position="17"/>
    </location>
</feature>
<dbReference type="RefSeq" id="WP_148974501.1">
    <property type="nucleotide sequence ID" value="NZ_JBNIKU010000001.1"/>
</dbReference>
<sequence>MKKKAGLWIMLAAIFLAACQPKTFEEAMSTEVPFNVQKVIHKEKVKGGTVVLYLTEQEREADNGAEKVQAVAAAYLQESKKAGWKNAGHNHWEYEQNNHMTVYPETFYQYDTEGNLKHKVPIVFGRILNNDITAVEAGKKDLFQPAKLIETEEGRFYFAAGEFELVRGLSVEGKAISQQKNR</sequence>
<organism evidence="2 3">
    <name type="scientific">Bacillus infantis</name>
    <dbReference type="NCBI Taxonomy" id="324767"/>
    <lineage>
        <taxon>Bacteria</taxon>
        <taxon>Bacillati</taxon>
        <taxon>Bacillota</taxon>
        <taxon>Bacilli</taxon>
        <taxon>Bacillales</taxon>
        <taxon>Bacillaceae</taxon>
        <taxon>Bacillus</taxon>
    </lineage>
</organism>
<proteinExistence type="predicted"/>
<dbReference type="PROSITE" id="PS51257">
    <property type="entry name" value="PROKAR_LIPOPROTEIN"/>
    <property type="match status" value="1"/>
</dbReference>